<dbReference type="EMBL" id="KQ030985">
    <property type="protein sequence ID" value="KJZ68189.1"/>
    <property type="molecule type" value="Genomic_DNA"/>
</dbReference>
<dbReference type="AlphaFoldDB" id="A0A0F8A048"/>
<evidence type="ECO:0008006" key="3">
    <source>
        <dbReference type="Google" id="ProtNLM"/>
    </source>
</evidence>
<protein>
    <recommendedName>
        <fullName evidence="3">BED-type domain-containing protein</fullName>
    </recommendedName>
</protein>
<gene>
    <name evidence="1" type="ORF">HIM_12421</name>
</gene>
<dbReference type="Proteomes" id="UP000054481">
    <property type="component" value="Unassembled WGS sequence"/>
</dbReference>
<organism evidence="1 2">
    <name type="scientific">Hirsutella minnesotensis 3608</name>
    <dbReference type="NCBI Taxonomy" id="1043627"/>
    <lineage>
        <taxon>Eukaryota</taxon>
        <taxon>Fungi</taxon>
        <taxon>Dikarya</taxon>
        <taxon>Ascomycota</taxon>
        <taxon>Pezizomycotina</taxon>
        <taxon>Sordariomycetes</taxon>
        <taxon>Hypocreomycetidae</taxon>
        <taxon>Hypocreales</taxon>
        <taxon>Ophiocordycipitaceae</taxon>
        <taxon>Hirsutella</taxon>
    </lineage>
</organism>
<keyword evidence="2" id="KW-1185">Reference proteome</keyword>
<accession>A0A0F8A048</accession>
<reference evidence="1 2" key="1">
    <citation type="journal article" date="2014" name="Genome Biol. Evol.">
        <title>Comparative genomics and transcriptomics analyses reveal divergent lifestyle features of nematode endoparasitic fungus Hirsutella minnesotensis.</title>
        <authorList>
            <person name="Lai Y."/>
            <person name="Liu K."/>
            <person name="Zhang X."/>
            <person name="Zhang X."/>
            <person name="Li K."/>
            <person name="Wang N."/>
            <person name="Shu C."/>
            <person name="Wu Y."/>
            <person name="Wang C."/>
            <person name="Bushley K.E."/>
            <person name="Xiang M."/>
            <person name="Liu X."/>
        </authorList>
    </citation>
    <scope>NUCLEOTIDE SEQUENCE [LARGE SCALE GENOMIC DNA]</scope>
    <source>
        <strain evidence="1 2">3608</strain>
    </source>
</reference>
<evidence type="ECO:0000313" key="2">
    <source>
        <dbReference type="Proteomes" id="UP000054481"/>
    </source>
</evidence>
<name>A0A0F8A048_9HYPO</name>
<proteinExistence type="predicted"/>
<evidence type="ECO:0000313" key="1">
    <source>
        <dbReference type="EMBL" id="KJZ68189.1"/>
    </source>
</evidence>
<sequence length="214" mass="24064">MLRRHDGTVLKGIRYRIRDKKTVGGRVKALWIYSYGAELEHSNDKYLLCAECHIKKRYFSQLFAAESTTAAIQHLVEFHKVKRPSVAANEDDGNEASSTAEAFQLVVPFNKDNYKQKLVDWVIQLRLSYQEVTDEAATELLTYGKPSLARLLPTHHSTLSHLHSATSTRRSMDGVPMIAENTSLFTHTSSTATASLERFSSAFRDDMAAIPAMT</sequence>